<comment type="caution">
    <text evidence="1">The sequence shown here is derived from an EMBL/GenBank/DDBJ whole genome shotgun (WGS) entry which is preliminary data.</text>
</comment>
<organism evidence="1 2">
    <name type="scientific">Streptococcus oralis ATCC 49296</name>
    <dbReference type="NCBI Taxonomy" id="888049"/>
    <lineage>
        <taxon>Bacteria</taxon>
        <taxon>Bacillati</taxon>
        <taxon>Bacillota</taxon>
        <taxon>Bacilli</taxon>
        <taxon>Lactobacillales</taxon>
        <taxon>Streptococcaceae</taxon>
        <taxon>Streptococcus</taxon>
    </lineage>
</organism>
<proteinExistence type="predicted"/>
<evidence type="ECO:0000313" key="2">
    <source>
        <dbReference type="Proteomes" id="UP000004500"/>
    </source>
</evidence>
<sequence>MKKKIKNIVIFYSFYKESFNVSNEQIEKFKLKLYKFKIF</sequence>
<evidence type="ECO:0000313" key="1">
    <source>
        <dbReference type="EMBL" id="EFU62820.1"/>
    </source>
</evidence>
<gene>
    <name evidence="1" type="ORF">HMPREF8578_1506</name>
</gene>
<dbReference type="Proteomes" id="UP000004500">
    <property type="component" value="Unassembled WGS sequence"/>
</dbReference>
<name>E6KMP1_STROR</name>
<dbReference type="AlphaFoldDB" id="E6KMP1"/>
<accession>E6KMP1</accession>
<dbReference type="HOGENOM" id="CLU_3317795_0_0_9"/>
<protein>
    <submittedName>
        <fullName evidence="1">Uncharacterized protein</fullName>
    </submittedName>
</protein>
<reference evidence="1 2" key="1">
    <citation type="submission" date="2010-11" db="EMBL/GenBank/DDBJ databases">
        <authorList>
            <person name="Muzny D."/>
            <person name="Qin X."/>
            <person name="Deng J."/>
            <person name="Jiang H."/>
            <person name="Liu Y."/>
            <person name="Qu J."/>
            <person name="Song X.-Z."/>
            <person name="Zhang L."/>
            <person name="Thornton R."/>
            <person name="Coyle M."/>
            <person name="Francisco L."/>
            <person name="Jackson L."/>
            <person name="Javaid M."/>
            <person name="Korchina V."/>
            <person name="Kovar C."/>
            <person name="Mata R."/>
            <person name="Mathew T."/>
            <person name="Ngo R."/>
            <person name="Nguyen L."/>
            <person name="Nguyen N."/>
            <person name="Okwuonu G."/>
            <person name="Ongeri F."/>
            <person name="Pham C."/>
            <person name="Simmons D."/>
            <person name="Wilczek-Boney K."/>
            <person name="Hale W."/>
            <person name="Jakkamsetti A."/>
            <person name="Pham P."/>
            <person name="Ruth R."/>
            <person name="San Lucas F."/>
            <person name="Warren J."/>
            <person name="Zhang J."/>
            <person name="Zhao Z."/>
            <person name="Zhou C."/>
            <person name="Zhu D."/>
            <person name="Lee S."/>
            <person name="Bess C."/>
            <person name="Blankenburg K."/>
            <person name="Forbes L."/>
            <person name="Fu Q."/>
            <person name="Gubbala S."/>
            <person name="Hirani K."/>
            <person name="Jayaseelan J.C."/>
            <person name="Lara F."/>
            <person name="Munidasa M."/>
            <person name="Palculict T."/>
            <person name="Patil S."/>
            <person name="Pu L.-L."/>
            <person name="Saada N."/>
            <person name="Tang L."/>
            <person name="Weissenberger G."/>
            <person name="Zhu Y."/>
            <person name="Hemphill L."/>
            <person name="Shang Y."/>
            <person name="Youmans B."/>
            <person name="Ayvaz T."/>
            <person name="Ross M."/>
            <person name="Santibanez J."/>
            <person name="Aqrawi P."/>
            <person name="Gross S."/>
            <person name="Joshi V."/>
            <person name="Fowler G."/>
            <person name="Nazareth L."/>
            <person name="Reid J."/>
            <person name="Worley K."/>
            <person name="Petrosino J."/>
            <person name="Highlander S."/>
            <person name="Gibbs R."/>
        </authorList>
    </citation>
    <scope>NUCLEOTIDE SEQUENCE [LARGE SCALE GENOMIC DNA]</scope>
    <source>
        <strain evidence="1 2">ATCC 49296</strain>
    </source>
</reference>
<dbReference type="EMBL" id="AEPO01000013">
    <property type="protein sequence ID" value="EFU62820.1"/>
    <property type="molecule type" value="Genomic_DNA"/>
</dbReference>